<feature type="transmembrane region" description="Helical" evidence="6">
    <location>
        <begin position="75"/>
        <end position="97"/>
    </location>
</feature>
<evidence type="ECO:0000256" key="4">
    <source>
        <dbReference type="ARBA" id="ARBA00022989"/>
    </source>
</evidence>
<evidence type="ECO:0000256" key="3">
    <source>
        <dbReference type="ARBA" id="ARBA00022692"/>
    </source>
</evidence>
<dbReference type="OrthoDB" id="10071849at2759"/>
<keyword evidence="3 6" id="KW-0812">Transmembrane</keyword>
<sequence>MASSTANGFVVVTQMYPQQGDTAAPVICTIPQASSVLGKFLKGDPKALGTVQIIIGMMYILLGIVMTIYADSIGVFSGIVFWGAFIYISSGALTVAANNKLNKCLVKGALVMNIFSTITAGLAIIIFSLDFVIDFSYYFCYDYHYSSTGMNTNMCEHLWRKLKARSNGITGVLLAFSILEFLISICVSAFACRAVCDCSSVQVVFIPHQSNVPPGNLIPAPSTCETEIPQVLGQSVMGNKQADRPPPYAEALP</sequence>
<accession>A0A9Q1FBI3</accession>
<evidence type="ECO:0000313" key="7">
    <source>
        <dbReference type="EMBL" id="KAJ8354666.1"/>
    </source>
</evidence>
<proteinExistence type="inferred from homology"/>
<feature type="transmembrane region" description="Helical" evidence="6">
    <location>
        <begin position="168"/>
        <end position="192"/>
    </location>
</feature>
<evidence type="ECO:0000256" key="2">
    <source>
        <dbReference type="ARBA" id="ARBA00009565"/>
    </source>
</evidence>
<evidence type="ECO:0000256" key="6">
    <source>
        <dbReference type="SAM" id="Phobius"/>
    </source>
</evidence>
<evidence type="ECO:0008006" key="9">
    <source>
        <dbReference type="Google" id="ProtNLM"/>
    </source>
</evidence>
<name>A0A9Q1FBI3_SYNKA</name>
<protein>
    <recommendedName>
        <fullName evidence="9">Membrane-spanning 4-domains subfamily A member 4A-like</fullName>
    </recommendedName>
</protein>
<keyword evidence="5 6" id="KW-0472">Membrane</keyword>
<dbReference type="InterPro" id="IPR030417">
    <property type="entry name" value="MS4A"/>
</dbReference>
<reference evidence="7" key="1">
    <citation type="journal article" date="2023" name="Science">
        <title>Genome structures resolve the early diversification of teleost fishes.</title>
        <authorList>
            <person name="Parey E."/>
            <person name="Louis A."/>
            <person name="Montfort J."/>
            <person name="Bouchez O."/>
            <person name="Roques C."/>
            <person name="Iampietro C."/>
            <person name="Lluch J."/>
            <person name="Castinel A."/>
            <person name="Donnadieu C."/>
            <person name="Desvignes T."/>
            <person name="Floi Bucao C."/>
            <person name="Jouanno E."/>
            <person name="Wen M."/>
            <person name="Mejri S."/>
            <person name="Dirks R."/>
            <person name="Jansen H."/>
            <person name="Henkel C."/>
            <person name="Chen W.J."/>
            <person name="Zahm M."/>
            <person name="Cabau C."/>
            <person name="Klopp C."/>
            <person name="Thompson A.W."/>
            <person name="Robinson-Rechavi M."/>
            <person name="Braasch I."/>
            <person name="Lecointre G."/>
            <person name="Bobe J."/>
            <person name="Postlethwait J.H."/>
            <person name="Berthelot C."/>
            <person name="Roest Crollius H."/>
            <person name="Guiguen Y."/>
        </authorList>
    </citation>
    <scope>NUCLEOTIDE SEQUENCE</scope>
    <source>
        <strain evidence="7">WJC10195</strain>
    </source>
</reference>
<dbReference type="GO" id="GO:0016020">
    <property type="term" value="C:membrane"/>
    <property type="evidence" value="ECO:0007669"/>
    <property type="project" value="UniProtKB-SubCell"/>
</dbReference>
<comment type="similarity">
    <text evidence="2">Belongs to the MS4A family.</text>
</comment>
<dbReference type="Pfam" id="PF04103">
    <property type="entry name" value="CD20"/>
    <property type="match status" value="1"/>
</dbReference>
<dbReference type="AlphaFoldDB" id="A0A9Q1FBI3"/>
<evidence type="ECO:0000256" key="1">
    <source>
        <dbReference type="ARBA" id="ARBA00004141"/>
    </source>
</evidence>
<feature type="transmembrane region" description="Helical" evidence="6">
    <location>
        <begin position="47"/>
        <end position="69"/>
    </location>
</feature>
<dbReference type="InterPro" id="IPR007237">
    <property type="entry name" value="CD20-like"/>
</dbReference>
<dbReference type="EMBL" id="JAINUF010000007">
    <property type="protein sequence ID" value="KAJ8354666.1"/>
    <property type="molecule type" value="Genomic_DNA"/>
</dbReference>
<gene>
    <name evidence="7" type="ORF">SKAU_G00222330</name>
</gene>
<keyword evidence="8" id="KW-1185">Reference proteome</keyword>
<feature type="transmembrane region" description="Helical" evidence="6">
    <location>
        <begin position="109"/>
        <end position="129"/>
    </location>
</feature>
<dbReference type="Proteomes" id="UP001152622">
    <property type="component" value="Chromosome 7"/>
</dbReference>
<comment type="subcellular location">
    <subcellularLocation>
        <location evidence="1">Membrane</location>
        <topology evidence="1">Multi-pass membrane protein</topology>
    </subcellularLocation>
</comment>
<evidence type="ECO:0000256" key="5">
    <source>
        <dbReference type="ARBA" id="ARBA00023136"/>
    </source>
</evidence>
<evidence type="ECO:0000313" key="8">
    <source>
        <dbReference type="Proteomes" id="UP001152622"/>
    </source>
</evidence>
<keyword evidence="4 6" id="KW-1133">Transmembrane helix</keyword>
<dbReference type="PANTHER" id="PTHR23320:SF128">
    <property type="entry name" value="MEMBRANE-SPANNING 4-DOMAINS SUBFAMILY A MEMBER 4A"/>
    <property type="match status" value="1"/>
</dbReference>
<organism evidence="7 8">
    <name type="scientific">Synaphobranchus kaupii</name>
    <name type="common">Kaup's arrowtooth eel</name>
    <dbReference type="NCBI Taxonomy" id="118154"/>
    <lineage>
        <taxon>Eukaryota</taxon>
        <taxon>Metazoa</taxon>
        <taxon>Chordata</taxon>
        <taxon>Craniata</taxon>
        <taxon>Vertebrata</taxon>
        <taxon>Euteleostomi</taxon>
        <taxon>Actinopterygii</taxon>
        <taxon>Neopterygii</taxon>
        <taxon>Teleostei</taxon>
        <taxon>Anguilliformes</taxon>
        <taxon>Synaphobranchidae</taxon>
        <taxon>Synaphobranchus</taxon>
    </lineage>
</organism>
<dbReference type="PANTHER" id="PTHR23320">
    <property type="entry name" value="MEMBRANE-SPANNING 4-DOMAINS SUBFAMILY A MS4A -RELATED"/>
    <property type="match status" value="1"/>
</dbReference>
<comment type="caution">
    <text evidence="7">The sequence shown here is derived from an EMBL/GenBank/DDBJ whole genome shotgun (WGS) entry which is preliminary data.</text>
</comment>